<keyword evidence="1" id="KW-0147">Chitin-binding</keyword>
<dbReference type="AlphaFoldDB" id="A0A9P0G0S6"/>
<dbReference type="GO" id="GO:0005576">
    <property type="term" value="C:extracellular region"/>
    <property type="evidence" value="ECO:0007669"/>
    <property type="project" value="InterPro"/>
</dbReference>
<dbReference type="Gene3D" id="2.170.140.10">
    <property type="entry name" value="Chitin binding domain"/>
    <property type="match status" value="5"/>
</dbReference>
<dbReference type="InterPro" id="IPR051940">
    <property type="entry name" value="Chitin_bind-dev_reg"/>
</dbReference>
<feature type="region of interest" description="Disordered" evidence="6">
    <location>
        <begin position="95"/>
        <end position="125"/>
    </location>
</feature>
<evidence type="ECO:0000256" key="1">
    <source>
        <dbReference type="ARBA" id="ARBA00022669"/>
    </source>
</evidence>
<keyword evidence="2" id="KW-0732">Signal</keyword>
<dbReference type="Proteomes" id="UP001154114">
    <property type="component" value="Chromosome 9"/>
</dbReference>
<evidence type="ECO:0000313" key="9">
    <source>
        <dbReference type="Proteomes" id="UP001154114"/>
    </source>
</evidence>
<feature type="region of interest" description="Disordered" evidence="6">
    <location>
        <begin position="267"/>
        <end position="289"/>
    </location>
</feature>
<proteinExistence type="predicted"/>
<dbReference type="InterPro" id="IPR002557">
    <property type="entry name" value="Chitin-bd_dom"/>
</dbReference>
<feature type="domain" description="Chitin-binding type-2" evidence="7">
    <location>
        <begin position="294"/>
        <end position="353"/>
    </location>
</feature>
<feature type="domain" description="Chitin-binding type-2" evidence="7">
    <location>
        <begin position="208"/>
        <end position="266"/>
    </location>
</feature>
<feature type="compositionally biased region" description="Low complexity" evidence="6">
    <location>
        <begin position="116"/>
        <end position="125"/>
    </location>
</feature>
<evidence type="ECO:0000256" key="2">
    <source>
        <dbReference type="ARBA" id="ARBA00022729"/>
    </source>
</evidence>
<dbReference type="Pfam" id="PF01607">
    <property type="entry name" value="CBM_14"/>
    <property type="match status" value="4"/>
</dbReference>
<dbReference type="PANTHER" id="PTHR23301:SF106">
    <property type="entry name" value="CHITIN-BINDING TYPE-2 DOMAIN-CONTAINING PROTEIN-RELATED"/>
    <property type="match status" value="1"/>
</dbReference>
<name>A0A9P0G0S6_CHRIL</name>
<dbReference type="EMBL" id="LR824012">
    <property type="protein sequence ID" value="CAH0628729.1"/>
    <property type="molecule type" value="Genomic_DNA"/>
</dbReference>
<dbReference type="PANTHER" id="PTHR23301">
    <property type="entry name" value="CHITIN BINDING PERITROPHIN-A"/>
    <property type="match status" value="1"/>
</dbReference>
<gene>
    <name evidence="8" type="ORF">CINC_LOCUS12981</name>
</gene>
<evidence type="ECO:0000256" key="3">
    <source>
        <dbReference type="ARBA" id="ARBA00022737"/>
    </source>
</evidence>
<feature type="compositionally biased region" description="Low complexity" evidence="6">
    <location>
        <begin position="267"/>
        <end position="277"/>
    </location>
</feature>
<keyword evidence="5" id="KW-0325">Glycoprotein</keyword>
<keyword evidence="3" id="KW-0677">Repeat</keyword>
<evidence type="ECO:0000256" key="6">
    <source>
        <dbReference type="SAM" id="MobiDB-lite"/>
    </source>
</evidence>
<feature type="compositionally biased region" description="Low complexity" evidence="6">
    <location>
        <begin position="95"/>
        <end position="108"/>
    </location>
</feature>
<feature type="domain" description="Chitin-binding type-2" evidence="7">
    <location>
        <begin position="36"/>
        <end position="95"/>
    </location>
</feature>
<protein>
    <recommendedName>
        <fullName evidence="7">Chitin-binding type-2 domain-containing protein</fullName>
    </recommendedName>
</protein>
<organism evidence="8 9">
    <name type="scientific">Chrysodeixis includens</name>
    <name type="common">Soybean looper</name>
    <name type="synonym">Pseudoplusia includens</name>
    <dbReference type="NCBI Taxonomy" id="689277"/>
    <lineage>
        <taxon>Eukaryota</taxon>
        <taxon>Metazoa</taxon>
        <taxon>Ecdysozoa</taxon>
        <taxon>Arthropoda</taxon>
        <taxon>Hexapoda</taxon>
        <taxon>Insecta</taxon>
        <taxon>Pterygota</taxon>
        <taxon>Neoptera</taxon>
        <taxon>Endopterygota</taxon>
        <taxon>Lepidoptera</taxon>
        <taxon>Glossata</taxon>
        <taxon>Ditrysia</taxon>
        <taxon>Noctuoidea</taxon>
        <taxon>Noctuidae</taxon>
        <taxon>Plusiinae</taxon>
        <taxon>Chrysodeixis</taxon>
    </lineage>
</organism>
<evidence type="ECO:0000256" key="5">
    <source>
        <dbReference type="ARBA" id="ARBA00023180"/>
    </source>
</evidence>
<dbReference type="OrthoDB" id="8179045at2759"/>
<dbReference type="SUPFAM" id="SSF57625">
    <property type="entry name" value="Invertebrate chitin-binding proteins"/>
    <property type="match status" value="4"/>
</dbReference>
<evidence type="ECO:0000256" key="4">
    <source>
        <dbReference type="ARBA" id="ARBA00023157"/>
    </source>
</evidence>
<reference evidence="8" key="1">
    <citation type="submission" date="2021-12" db="EMBL/GenBank/DDBJ databases">
        <authorList>
            <person name="King R."/>
        </authorList>
    </citation>
    <scope>NUCLEOTIDE SEQUENCE</scope>
</reference>
<keyword evidence="4" id="KW-1015">Disulfide bond</keyword>
<keyword evidence="9" id="KW-1185">Reference proteome</keyword>
<dbReference type="GO" id="GO:0008061">
    <property type="term" value="F:chitin binding"/>
    <property type="evidence" value="ECO:0007669"/>
    <property type="project" value="UniProtKB-KW"/>
</dbReference>
<accession>A0A9P0G0S6</accession>
<feature type="domain" description="Chitin-binding type-2" evidence="7">
    <location>
        <begin position="361"/>
        <end position="420"/>
    </location>
</feature>
<dbReference type="InterPro" id="IPR036508">
    <property type="entry name" value="Chitin-bd_dom_sf"/>
</dbReference>
<evidence type="ECO:0000259" key="7">
    <source>
        <dbReference type="PROSITE" id="PS50940"/>
    </source>
</evidence>
<dbReference type="PROSITE" id="PS50940">
    <property type="entry name" value="CHIT_BIND_II"/>
    <property type="match status" value="5"/>
</dbReference>
<dbReference type="SMART" id="SM00494">
    <property type="entry name" value="ChtBD2"/>
    <property type="match status" value="5"/>
</dbReference>
<feature type="domain" description="Chitin-binding type-2" evidence="7">
    <location>
        <begin position="125"/>
        <end position="184"/>
    </location>
</feature>
<sequence length="428" mass="46483">MTSVITLDISNETVKSDSKNTTLGLEVRSGVEDDTNSFCTSLGYFADPNSTDCSSYIECQDNGDSTYTQVTTDCPDNTYYNPDTTLCDFDYKCTTSDSDSGTDSSTTTENPDTIDSSNSTSSTNSSVCTVRGFLADPDSTDCTSYIDCQENDDGSFNKVIATCTENSYFDPDTALCDFDYKCPSDSGSSTDSANVTDSTNSTWSTNSSFICTSQGYFADPDSTNCTAYIECQEDSGDYKEVSNICPENTFYNPNTTLCDFDYKCPTATDSDNSSSGDSDADSSDTDTTDTSNTTFNCTAQGFFADPDSTNCTSYIECQEDSTGAYTDVKYPCPDGTYYNPDTTLCDFDYKCPTETDSEDATFTCTGAGRFANSADVTCQTYYYCVALNDGTYSKFDYTCPSTSMFHPTKKICTMDYDCQAQTISVTSV</sequence>
<evidence type="ECO:0000313" key="8">
    <source>
        <dbReference type="EMBL" id="CAH0628729.1"/>
    </source>
</evidence>
<feature type="compositionally biased region" description="Acidic residues" evidence="6">
    <location>
        <begin position="278"/>
        <end position="287"/>
    </location>
</feature>